<accession>A0AAW0UI34</accession>
<comment type="subcellular location">
    <subcellularLocation>
        <location evidence="1 6">Nucleus</location>
    </subcellularLocation>
</comment>
<keyword evidence="5 6" id="KW-0539">Nucleus</keyword>
<keyword evidence="10" id="KW-1185">Reference proteome</keyword>
<feature type="region of interest" description="Disordered" evidence="7">
    <location>
        <begin position="759"/>
        <end position="780"/>
    </location>
</feature>
<feature type="region of interest" description="Disordered" evidence="7">
    <location>
        <begin position="612"/>
        <end position="646"/>
    </location>
</feature>
<dbReference type="GO" id="GO:0035267">
    <property type="term" value="C:NuA4 histone acetyltransferase complex"/>
    <property type="evidence" value="ECO:0007669"/>
    <property type="project" value="InterPro"/>
</dbReference>
<dbReference type="Proteomes" id="UP001487740">
    <property type="component" value="Unassembled WGS sequence"/>
</dbReference>
<dbReference type="InterPro" id="IPR019542">
    <property type="entry name" value="Enhancer_polycomb-like_N"/>
</dbReference>
<dbReference type="AlphaFoldDB" id="A0AAW0UI34"/>
<dbReference type="GO" id="GO:0005634">
    <property type="term" value="C:nucleus"/>
    <property type="evidence" value="ECO:0007669"/>
    <property type="project" value="UniProtKB-SubCell"/>
</dbReference>
<evidence type="ECO:0000256" key="2">
    <source>
        <dbReference type="ARBA" id="ARBA00008035"/>
    </source>
</evidence>
<comment type="caution">
    <text evidence="9">The sequence shown here is derived from an EMBL/GenBank/DDBJ whole genome shotgun (WGS) entry which is preliminary data.</text>
</comment>
<dbReference type="InterPro" id="IPR024943">
    <property type="entry name" value="Enhancer_polycomb"/>
</dbReference>
<evidence type="ECO:0000259" key="8">
    <source>
        <dbReference type="Pfam" id="PF10513"/>
    </source>
</evidence>
<protein>
    <recommendedName>
        <fullName evidence="6">Enhancer of polycomb-like protein</fullName>
    </recommendedName>
</protein>
<name>A0AAW0UI34_SCYPA</name>
<feature type="region of interest" description="Disordered" evidence="7">
    <location>
        <begin position="819"/>
        <end position="842"/>
    </location>
</feature>
<feature type="compositionally biased region" description="Basic residues" evidence="7">
    <location>
        <begin position="331"/>
        <end position="344"/>
    </location>
</feature>
<feature type="compositionally biased region" description="Low complexity" evidence="7">
    <location>
        <begin position="300"/>
        <end position="313"/>
    </location>
</feature>
<feature type="compositionally biased region" description="Low complexity" evidence="7">
    <location>
        <begin position="706"/>
        <end position="738"/>
    </location>
</feature>
<reference evidence="9 10" key="1">
    <citation type="submission" date="2023-03" db="EMBL/GenBank/DDBJ databases">
        <title>High-quality genome of Scylla paramamosain provides insights in environmental adaptation.</title>
        <authorList>
            <person name="Zhang L."/>
        </authorList>
    </citation>
    <scope>NUCLEOTIDE SEQUENCE [LARGE SCALE GENOMIC DNA]</scope>
    <source>
        <strain evidence="9">LZ_2023a</strain>
        <tissue evidence="9">Muscle</tissue>
    </source>
</reference>
<dbReference type="PANTHER" id="PTHR14898">
    <property type="entry name" value="ENHANCER OF POLYCOMB"/>
    <property type="match status" value="1"/>
</dbReference>
<proteinExistence type="inferred from homology"/>
<gene>
    <name evidence="9" type="ORF">O3P69_003517</name>
</gene>
<feature type="compositionally biased region" description="Gly residues" evidence="7">
    <location>
        <begin position="620"/>
        <end position="631"/>
    </location>
</feature>
<evidence type="ECO:0000256" key="4">
    <source>
        <dbReference type="ARBA" id="ARBA00023163"/>
    </source>
</evidence>
<evidence type="ECO:0000256" key="5">
    <source>
        <dbReference type="ARBA" id="ARBA00023242"/>
    </source>
</evidence>
<evidence type="ECO:0000313" key="9">
    <source>
        <dbReference type="EMBL" id="KAK8399481.1"/>
    </source>
</evidence>
<dbReference type="GO" id="GO:0006357">
    <property type="term" value="P:regulation of transcription by RNA polymerase II"/>
    <property type="evidence" value="ECO:0007669"/>
    <property type="project" value="InterPro"/>
</dbReference>
<comment type="similarity">
    <text evidence="2 6">Belongs to the enhancer of polycomb family.</text>
</comment>
<evidence type="ECO:0000256" key="7">
    <source>
        <dbReference type="SAM" id="MobiDB-lite"/>
    </source>
</evidence>
<dbReference type="EMBL" id="JARAKH010000011">
    <property type="protein sequence ID" value="KAK8399481.1"/>
    <property type="molecule type" value="Genomic_DNA"/>
</dbReference>
<organism evidence="9 10">
    <name type="scientific">Scylla paramamosain</name>
    <name type="common">Mud crab</name>
    <dbReference type="NCBI Taxonomy" id="85552"/>
    <lineage>
        <taxon>Eukaryota</taxon>
        <taxon>Metazoa</taxon>
        <taxon>Ecdysozoa</taxon>
        <taxon>Arthropoda</taxon>
        <taxon>Crustacea</taxon>
        <taxon>Multicrustacea</taxon>
        <taxon>Malacostraca</taxon>
        <taxon>Eumalacostraca</taxon>
        <taxon>Eucarida</taxon>
        <taxon>Decapoda</taxon>
        <taxon>Pleocyemata</taxon>
        <taxon>Brachyura</taxon>
        <taxon>Eubrachyura</taxon>
        <taxon>Portunoidea</taxon>
        <taxon>Portunidae</taxon>
        <taxon>Portuninae</taxon>
        <taxon>Scylla</taxon>
    </lineage>
</organism>
<evidence type="ECO:0000256" key="1">
    <source>
        <dbReference type="ARBA" id="ARBA00004123"/>
    </source>
</evidence>
<keyword evidence="3 6" id="KW-0805">Transcription regulation</keyword>
<keyword evidence="4 6" id="KW-0804">Transcription</keyword>
<evidence type="ECO:0000256" key="6">
    <source>
        <dbReference type="RuleBase" id="RU361124"/>
    </source>
</evidence>
<sequence>MSKFRARQLDASKPIPVYMQEDIPDFAEFNAINRTVPQMPTGMEKEEETEHHLQQAIFHQRVIPVPEVYEWGAEDPSVLDRMYPPNYKAPRQLIHIHPFSADQDIPEYDMDSEDEEWLNQHAAKGEVPLTNLQFEEMMDRLEKASGLKAVTLQEAKVLLKDDDDLIIAVYDYWLNKRLRLTHALIPQVKTEKGSGSNSSDPYVAFRKRTEKMQTRKNRKNDESSYEKMLKLRRDLSRAVLLLDMVKRREKAKREYLNLNIEVFERRYEVQDFSGSLLAEVSTPRTQRPAFAPLFSNHQLSSGTASASATSSGSWVKVAPISHSSKEDGKRDRRTYKKRARRHHTQISSSASSTPPTPQLTPTYNHPPDPYTIAATYPQDPLGYAPPSSEDEVASPSQSEAEEENEPDGVFTFRRKKYTNYHAPREGNWPWVSPDEGGGGDPRFRFSLTSLSYPTRRCVGFARRRRGRGGRMWLDRLSSPLDDLWFKTDFRDVGPNGLTTTSDFLHEVKTEWPHFCPRSPPEDNDTDVEIDVETVGVPVTLTPDVSLNSASSPEELNLTAALPSSVFISAEILEGDAAGNITELEVSIPSELDTLLNSDSGVLLEENLEVDLVTENSNGTRSGGSSGGGGANDGSNPSGGVTLDDLSNSEWASNFSSTSDRLQQHSVDFTTQPTSKFVTLDSTNTLPLAVSGLQLSTSNVTGDEIHSSTFPSSSSSSSATSSSLTSTSSSSSTSLPTSSATSLSNSLLCASSNAISDKVGSECSNSDGSKVKTSAHQESSSADALNVSSGLLLSNNKNNGSNVISSATTNNLVSQKILSSTRTNDSLPNSESNSSATVLTNGPSNSFDGSKCAKVDHYMFHET</sequence>
<feature type="domain" description="Enhancer of polycomb-like N-terminal" evidence="8">
    <location>
        <begin position="5"/>
        <end position="143"/>
    </location>
</feature>
<feature type="compositionally biased region" description="Pro residues" evidence="7">
    <location>
        <begin position="354"/>
        <end position="369"/>
    </location>
</feature>
<dbReference type="Pfam" id="PF10513">
    <property type="entry name" value="EPL1"/>
    <property type="match status" value="1"/>
</dbReference>
<feature type="region of interest" description="Disordered" evidence="7">
    <location>
        <begin position="299"/>
        <end position="406"/>
    </location>
</feature>
<feature type="region of interest" description="Disordered" evidence="7">
    <location>
        <begin position="701"/>
        <end position="738"/>
    </location>
</feature>
<feature type="compositionally biased region" description="Polar residues" evidence="7">
    <location>
        <begin position="761"/>
        <end position="780"/>
    </location>
</feature>
<evidence type="ECO:0000313" key="10">
    <source>
        <dbReference type="Proteomes" id="UP001487740"/>
    </source>
</evidence>
<evidence type="ECO:0000256" key="3">
    <source>
        <dbReference type="ARBA" id="ARBA00023015"/>
    </source>
</evidence>